<evidence type="ECO:0000256" key="6">
    <source>
        <dbReference type="ARBA" id="ARBA00023136"/>
    </source>
</evidence>
<feature type="domain" description="Mechanosensitive ion channel MscS C-terminal" evidence="9">
    <location>
        <begin position="469"/>
        <end position="550"/>
    </location>
</feature>
<dbReference type="AlphaFoldDB" id="A0A7D5R4F0"/>
<dbReference type="Gene3D" id="1.10.287.1260">
    <property type="match status" value="1"/>
</dbReference>
<dbReference type="GO" id="GO:0005886">
    <property type="term" value="C:plasma membrane"/>
    <property type="evidence" value="ECO:0007669"/>
    <property type="project" value="UniProtKB-SubCell"/>
</dbReference>
<evidence type="ECO:0000256" key="2">
    <source>
        <dbReference type="ARBA" id="ARBA00008017"/>
    </source>
</evidence>
<dbReference type="InterPro" id="IPR023408">
    <property type="entry name" value="MscS_beta-dom_sf"/>
</dbReference>
<organism evidence="10 11">
    <name type="scientific">Nitrosopumilus oxyclinae</name>
    <dbReference type="NCBI Taxonomy" id="1959104"/>
    <lineage>
        <taxon>Archaea</taxon>
        <taxon>Nitrososphaerota</taxon>
        <taxon>Nitrososphaeria</taxon>
        <taxon>Nitrosopumilales</taxon>
        <taxon>Nitrosopumilaceae</taxon>
        <taxon>Nitrosopumilus</taxon>
    </lineage>
</organism>
<feature type="transmembrane region" description="Helical" evidence="7">
    <location>
        <begin position="29"/>
        <end position="50"/>
    </location>
</feature>
<dbReference type="Gene3D" id="3.30.70.100">
    <property type="match status" value="1"/>
</dbReference>
<dbReference type="KEGG" id="nox:C5F49_09065"/>
<dbReference type="RefSeq" id="WP_179362712.1">
    <property type="nucleotide sequence ID" value="NZ_CP026994.1"/>
</dbReference>
<evidence type="ECO:0000256" key="4">
    <source>
        <dbReference type="ARBA" id="ARBA00022692"/>
    </source>
</evidence>
<dbReference type="SUPFAM" id="SSF50182">
    <property type="entry name" value="Sm-like ribonucleoproteins"/>
    <property type="match status" value="1"/>
</dbReference>
<dbReference type="SUPFAM" id="SSF82689">
    <property type="entry name" value="Mechanosensitive channel protein MscS (YggB), C-terminal domain"/>
    <property type="match status" value="1"/>
</dbReference>
<proteinExistence type="inferred from homology"/>
<comment type="similarity">
    <text evidence="2">Belongs to the MscS (TC 1.A.23) family.</text>
</comment>
<comment type="subcellular location">
    <subcellularLocation>
        <location evidence="1">Cell membrane</location>
        <topology evidence="1">Multi-pass membrane protein</topology>
    </subcellularLocation>
</comment>
<keyword evidence="4 7" id="KW-0812">Transmembrane</keyword>
<dbReference type="InterPro" id="IPR011014">
    <property type="entry name" value="MscS_channel_TM-2"/>
</dbReference>
<dbReference type="GeneID" id="56062149"/>
<feature type="transmembrane region" description="Helical" evidence="7">
    <location>
        <begin position="70"/>
        <end position="91"/>
    </location>
</feature>
<evidence type="ECO:0000256" key="5">
    <source>
        <dbReference type="ARBA" id="ARBA00022989"/>
    </source>
</evidence>
<dbReference type="InterPro" id="IPR011066">
    <property type="entry name" value="MscS_channel_C_sf"/>
</dbReference>
<evidence type="ECO:0000256" key="3">
    <source>
        <dbReference type="ARBA" id="ARBA00022475"/>
    </source>
</evidence>
<dbReference type="PANTHER" id="PTHR30566:SF5">
    <property type="entry name" value="MECHANOSENSITIVE ION CHANNEL PROTEIN 1, MITOCHONDRIAL-RELATED"/>
    <property type="match status" value="1"/>
</dbReference>
<name>A0A7D5R4F0_9ARCH</name>
<evidence type="ECO:0000259" key="9">
    <source>
        <dbReference type="Pfam" id="PF21082"/>
    </source>
</evidence>
<reference evidence="10 11" key="1">
    <citation type="submission" date="2018-02" db="EMBL/GenBank/DDBJ databases">
        <title>Complete genome of Nitrosopumilus oxyclinae HCE1.</title>
        <authorList>
            <person name="Qin W."/>
            <person name="Zheng Y."/>
            <person name="Stahl D.A."/>
        </authorList>
    </citation>
    <scope>NUCLEOTIDE SEQUENCE [LARGE SCALE GENOMIC DNA]</scope>
    <source>
        <strain evidence="10 11">HCE1</strain>
    </source>
</reference>
<dbReference type="InterPro" id="IPR006685">
    <property type="entry name" value="MscS_channel_2nd"/>
</dbReference>
<dbReference type="GO" id="GO:0055085">
    <property type="term" value="P:transmembrane transport"/>
    <property type="evidence" value="ECO:0007669"/>
    <property type="project" value="InterPro"/>
</dbReference>
<feature type="domain" description="Mechanosensitive ion channel MscS" evidence="8">
    <location>
        <begin position="360"/>
        <end position="428"/>
    </location>
</feature>
<evidence type="ECO:0000313" key="10">
    <source>
        <dbReference type="EMBL" id="QLH05457.1"/>
    </source>
</evidence>
<dbReference type="SUPFAM" id="SSF82861">
    <property type="entry name" value="Mechanosensitive channel protein MscS (YggB), transmembrane region"/>
    <property type="match status" value="1"/>
</dbReference>
<feature type="transmembrane region" description="Helical" evidence="7">
    <location>
        <begin position="131"/>
        <end position="152"/>
    </location>
</feature>
<dbReference type="Gene3D" id="2.30.30.60">
    <property type="match status" value="1"/>
</dbReference>
<dbReference type="Pfam" id="PF21082">
    <property type="entry name" value="MS_channel_3rd"/>
    <property type="match status" value="1"/>
</dbReference>
<dbReference type="EMBL" id="CP026994">
    <property type="protein sequence ID" value="QLH05457.1"/>
    <property type="molecule type" value="Genomic_DNA"/>
</dbReference>
<evidence type="ECO:0000313" key="11">
    <source>
        <dbReference type="Proteomes" id="UP000509441"/>
    </source>
</evidence>
<dbReference type="Pfam" id="PF00924">
    <property type="entry name" value="MS_channel_2nd"/>
    <property type="match status" value="1"/>
</dbReference>
<dbReference type="InterPro" id="IPR010920">
    <property type="entry name" value="LSM_dom_sf"/>
</dbReference>
<sequence>MAEDEIIGAVAGQASEFQSVTELIASSEALQIAFTVLVIGIIGITLVYRVFSKWVLSQKFSYVRPHLSRFVRVGVLPFFAIILITSMNAYIQSFDLFDNVIIPDLQNNLSDMPENFVVSDNLSSAGTFAKILNTINILVIGYSIAHLIPIIISKREKSNLEKEDFESWKDMRGFLDDKNDLFHRCFQWVPPKNTPEDISDEEFLKNLKTEDGRKFLEEFRTTKGLPIGSYQQLVKNPFGEWKQSEREKYLDYFEKCISGNNQSGKKLRLGQSDEEIYPIDTWREEKRLESYEPIVAGGRPPGYATRKRKNLPKSISQILPLGIFVAVIIGVVSWWGVDLFVLATATGGLAIGVGLALQETMQNYFAYILIRKDKIFAEGERIKLDTGYNGYVHKITPRVTYIRDALNESFAVIPTRQLVNAQIINFSKEIKMVPAMVKVGVSYLNDPKQVSAILVKVGKRVMKESVDSKGRHLVTQLRCPYVEENKPSCGCDKDIHVDINQPVVRFNNFNDSSLDFSLWLYVRDYGSQFKAKTEMRIIMYEEFKKYDIRIPWPIRTVYQGDEKREQEEIDQLSEQRDGVIDEYGIGDIGRGSGEE</sequence>
<gene>
    <name evidence="10" type="ORF">C5F49_09065</name>
</gene>
<accession>A0A7D5R4F0</accession>
<keyword evidence="5 7" id="KW-1133">Transmembrane helix</keyword>
<evidence type="ECO:0000259" key="8">
    <source>
        <dbReference type="Pfam" id="PF00924"/>
    </source>
</evidence>
<dbReference type="InterPro" id="IPR049278">
    <property type="entry name" value="MS_channel_C"/>
</dbReference>
<dbReference type="OrthoDB" id="121853at2157"/>
<evidence type="ECO:0000256" key="7">
    <source>
        <dbReference type="SAM" id="Phobius"/>
    </source>
</evidence>
<feature type="transmembrane region" description="Helical" evidence="7">
    <location>
        <begin position="339"/>
        <end position="357"/>
    </location>
</feature>
<dbReference type="PANTHER" id="PTHR30566">
    <property type="entry name" value="YNAI-RELATED MECHANOSENSITIVE ION CHANNEL"/>
    <property type="match status" value="1"/>
</dbReference>
<keyword evidence="11" id="KW-1185">Reference proteome</keyword>
<keyword evidence="3" id="KW-1003">Cell membrane</keyword>
<dbReference type="Proteomes" id="UP000509441">
    <property type="component" value="Chromosome"/>
</dbReference>
<protein>
    <submittedName>
        <fullName evidence="10">Mechanosensitive ion channel protein MscS</fullName>
    </submittedName>
</protein>
<evidence type="ECO:0000256" key="1">
    <source>
        <dbReference type="ARBA" id="ARBA00004651"/>
    </source>
</evidence>
<feature type="transmembrane region" description="Helical" evidence="7">
    <location>
        <begin position="315"/>
        <end position="333"/>
    </location>
</feature>
<keyword evidence="6 7" id="KW-0472">Membrane</keyword>